<dbReference type="PROSITE" id="PS50968">
    <property type="entry name" value="BIOTINYL_LIPOYL"/>
    <property type="match status" value="1"/>
</dbReference>
<dbReference type="PROSITE" id="PS00866">
    <property type="entry name" value="CPSASE_1"/>
    <property type="match status" value="1"/>
</dbReference>
<evidence type="ECO:0000256" key="6">
    <source>
        <dbReference type="ARBA" id="ARBA00022741"/>
    </source>
</evidence>
<keyword evidence="8" id="KW-0460">Magnesium</keyword>
<evidence type="ECO:0000256" key="3">
    <source>
        <dbReference type="ARBA" id="ARBA00013050"/>
    </source>
</evidence>
<comment type="catalytic activity">
    <reaction evidence="13">
        <text>propanoyl-CoA + hydrogencarbonate + ATP = (S)-methylmalonyl-CoA + ADP + phosphate + H(+)</text>
        <dbReference type="Rhea" id="RHEA:23720"/>
        <dbReference type="ChEBI" id="CHEBI:15378"/>
        <dbReference type="ChEBI" id="CHEBI:17544"/>
        <dbReference type="ChEBI" id="CHEBI:30616"/>
        <dbReference type="ChEBI" id="CHEBI:43474"/>
        <dbReference type="ChEBI" id="CHEBI:57327"/>
        <dbReference type="ChEBI" id="CHEBI:57392"/>
        <dbReference type="ChEBI" id="CHEBI:456216"/>
        <dbReference type="EC" id="6.4.1.3"/>
    </reaction>
    <physiologicalReaction direction="left-to-right" evidence="13">
        <dbReference type="Rhea" id="RHEA:23721"/>
    </physiologicalReaction>
</comment>
<evidence type="ECO:0000256" key="10">
    <source>
        <dbReference type="ARBA" id="ARBA00023098"/>
    </source>
</evidence>
<dbReference type="SUPFAM" id="SSF51246">
    <property type="entry name" value="Rudiment single hybrid motif"/>
    <property type="match status" value="1"/>
</dbReference>
<dbReference type="Proteomes" id="UP000318590">
    <property type="component" value="Unassembled WGS sequence"/>
</dbReference>
<accession>A0A547PR38</accession>
<dbReference type="PANTHER" id="PTHR18866:SF33">
    <property type="entry name" value="METHYLCROTONOYL-COA CARBOXYLASE SUBUNIT ALPHA, MITOCHONDRIAL-RELATED"/>
    <property type="match status" value="1"/>
</dbReference>
<dbReference type="Pfam" id="PF00364">
    <property type="entry name" value="Biotin_lipoyl"/>
    <property type="match status" value="1"/>
</dbReference>
<evidence type="ECO:0000256" key="2">
    <source>
        <dbReference type="ARBA" id="ARBA00005060"/>
    </source>
</evidence>
<keyword evidence="4" id="KW-0436">Ligase</keyword>
<keyword evidence="6 14" id="KW-0547">Nucleotide-binding</keyword>
<keyword evidence="10" id="KW-0443">Lipid metabolism</keyword>
<comment type="pathway">
    <text evidence="2">Metabolic intermediate metabolism; propanoyl-CoA degradation; succinyl-CoA from propanoyl-CoA: step 1/3.</text>
</comment>
<dbReference type="InterPro" id="IPR050856">
    <property type="entry name" value="Biotin_carboxylase_complex"/>
</dbReference>
<evidence type="ECO:0000259" key="15">
    <source>
        <dbReference type="PROSITE" id="PS50968"/>
    </source>
</evidence>
<dbReference type="PANTHER" id="PTHR18866">
    <property type="entry name" value="CARBOXYLASE:PYRUVATE/ACETYL-COA/PROPIONYL-COA CARBOXYLASE"/>
    <property type="match status" value="1"/>
</dbReference>
<evidence type="ECO:0000256" key="9">
    <source>
        <dbReference type="ARBA" id="ARBA00022963"/>
    </source>
</evidence>
<dbReference type="SMART" id="SM00878">
    <property type="entry name" value="Biotin_carb_C"/>
    <property type="match status" value="1"/>
</dbReference>
<dbReference type="EC" id="6.4.1.3" evidence="3"/>
<evidence type="ECO:0000259" key="16">
    <source>
        <dbReference type="PROSITE" id="PS50975"/>
    </source>
</evidence>
<evidence type="ECO:0000256" key="7">
    <source>
        <dbReference type="ARBA" id="ARBA00022840"/>
    </source>
</evidence>
<keyword evidence="12" id="KW-0092">Biotin</keyword>
<dbReference type="RefSeq" id="WP_142835435.1">
    <property type="nucleotide sequence ID" value="NZ_VFSV01000028.1"/>
</dbReference>
<keyword evidence="9" id="KW-0442">Lipid degradation</keyword>
<reference evidence="18 19" key="1">
    <citation type="submission" date="2019-06" db="EMBL/GenBank/DDBJ databases">
        <title>Paenimaribius caenipelagi gen. nov., sp. nov., isolated from a tidal flat.</title>
        <authorList>
            <person name="Yoon J.-H."/>
        </authorList>
    </citation>
    <scope>NUCLEOTIDE SEQUENCE [LARGE SCALE GENOMIC DNA]</scope>
    <source>
        <strain evidence="18 19">JBTF-M29</strain>
    </source>
</reference>
<dbReference type="InterPro" id="IPR005482">
    <property type="entry name" value="Biotin_COase_C"/>
</dbReference>
<evidence type="ECO:0000256" key="14">
    <source>
        <dbReference type="PROSITE-ProRule" id="PRU00409"/>
    </source>
</evidence>
<dbReference type="Pfam" id="PF00289">
    <property type="entry name" value="Biotin_carb_N"/>
    <property type="match status" value="1"/>
</dbReference>
<feature type="domain" description="ATP-grasp" evidence="16">
    <location>
        <begin position="120"/>
        <end position="317"/>
    </location>
</feature>
<dbReference type="EMBL" id="VFSV01000028">
    <property type="protein sequence ID" value="TRD16603.1"/>
    <property type="molecule type" value="Genomic_DNA"/>
</dbReference>
<dbReference type="InterPro" id="IPR005479">
    <property type="entry name" value="CPAse_ATP-bd"/>
</dbReference>
<protein>
    <recommendedName>
        <fullName evidence="3">propionyl-CoA carboxylase</fullName>
        <ecNumber evidence="3">6.4.1.3</ecNumber>
    </recommendedName>
</protein>
<evidence type="ECO:0000313" key="19">
    <source>
        <dbReference type="Proteomes" id="UP000318590"/>
    </source>
</evidence>
<dbReference type="PROSITE" id="PS00188">
    <property type="entry name" value="BIOTIN"/>
    <property type="match status" value="1"/>
</dbReference>
<dbReference type="Gene3D" id="3.30.470.20">
    <property type="entry name" value="ATP-grasp fold, B domain"/>
    <property type="match status" value="1"/>
</dbReference>
<evidence type="ECO:0000313" key="18">
    <source>
        <dbReference type="EMBL" id="TRD16603.1"/>
    </source>
</evidence>
<dbReference type="PROSITE" id="PS50975">
    <property type="entry name" value="ATP_GRASP"/>
    <property type="match status" value="1"/>
</dbReference>
<dbReference type="InterPro" id="IPR011764">
    <property type="entry name" value="Biotin_carboxylation_dom"/>
</dbReference>
<dbReference type="PROSITE" id="PS50979">
    <property type="entry name" value="BC"/>
    <property type="match status" value="1"/>
</dbReference>
<evidence type="ECO:0000256" key="4">
    <source>
        <dbReference type="ARBA" id="ARBA00022598"/>
    </source>
</evidence>
<dbReference type="InterPro" id="IPR001882">
    <property type="entry name" value="Biotin_BS"/>
</dbReference>
<evidence type="ECO:0000256" key="11">
    <source>
        <dbReference type="ARBA" id="ARBA00023211"/>
    </source>
</evidence>
<keyword evidence="19" id="KW-1185">Reference proteome</keyword>
<dbReference type="InterPro" id="IPR000089">
    <property type="entry name" value="Biotin_lipoyl"/>
</dbReference>
<evidence type="ECO:0000256" key="1">
    <source>
        <dbReference type="ARBA" id="ARBA00001953"/>
    </source>
</evidence>
<dbReference type="PROSITE" id="PS00867">
    <property type="entry name" value="CPSASE_2"/>
    <property type="match status" value="1"/>
</dbReference>
<keyword evidence="5" id="KW-0479">Metal-binding</keyword>
<evidence type="ECO:0000256" key="13">
    <source>
        <dbReference type="ARBA" id="ARBA00049495"/>
    </source>
</evidence>
<dbReference type="UniPathway" id="UPA00945">
    <property type="reaction ID" value="UER00908"/>
</dbReference>
<evidence type="ECO:0000256" key="5">
    <source>
        <dbReference type="ARBA" id="ARBA00022723"/>
    </source>
</evidence>
<dbReference type="FunFam" id="3.40.50.20:FF:000010">
    <property type="entry name" value="Propionyl-CoA carboxylase subunit alpha"/>
    <property type="match status" value="1"/>
</dbReference>
<comment type="cofactor">
    <cofactor evidence="1">
        <name>biotin</name>
        <dbReference type="ChEBI" id="CHEBI:57586"/>
    </cofactor>
</comment>
<feature type="domain" description="Lipoyl-binding" evidence="15">
    <location>
        <begin position="611"/>
        <end position="686"/>
    </location>
</feature>
<dbReference type="CDD" id="cd06850">
    <property type="entry name" value="biotinyl_domain"/>
    <property type="match status" value="1"/>
</dbReference>
<name>A0A547PR38_9RHOB</name>
<dbReference type="Gene3D" id="3.30.700.30">
    <property type="match status" value="1"/>
</dbReference>
<dbReference type="FunFam" id="3.30.470.20:FF:000028">
    <property type="entry name" value="Methylcrotonoyl-CoA carboxylase subunit alpha, mitochondrial"/>
    <property type="match status" value="1"/>
</dbReference>
<gene>
    <name evidence="18" type="ORF">FEV53_13945</name>
</gene>
<organism evidence="18 19">
    <name type="scientific">Palleronia caenipelagi</name>
    <dbReference type="NCBI Taxonomy" id="2489174"/>
    <lineage>
        <taxon>Bacteria</taxon>
        <taxon>Pseudomonadati</taxon>
        <taxon>Pseudomonadota</taxon>
        <taxon>Alphaproteobacteria</taxon>
        <taxon>Rhodobacterales</taxon>
        <taxon>Roseobacteraceae</taxon>
        <taxon>Palleronia</taxon>
    </lineage>
</organism>
<dbReference type="InterPro" id="IPR011054">
    <property type="entry name" value="Rudment_hybrid_motif"/>
</dbReference>
<keyword evidence="7 14" id="KW-0067">ATP-binding</keyword>
<dbReference type="Pfam" id="PF02786">
    <property type="entry name" value="CPSase_L_D2"/>
    <property type="match status" value="1"/>
</dbReference>
<proteinExistence type="predicted"/>
<dbReference type="InterPro" id="IPR011053">
    <property type="entry name" value="Single_hybrid_motif"/>
</dbReference>
<evidence type="ECO:0000259" key="17">
    <source>
        <dbReference type="PROSITE" id="PS50979"/>
    </source>
</evidence>
<dbReference type="OrthoDB" id="9763189at2"/>
<dbReference type="InterPro" id="IPR016185">
    <property type="entry name" value="PreATP-grasp_dom_sf"/>
</dbReference>
<evidence type="ECO:0000256" key="12">
    <source>
        <dbReference type="ARBA" id="ARBA00023267"/>
    </source>
</evidence>
<evidence type="ECO:0000256" key="8">
    <source>
        <dbReference type="ARBA" id="ARBA00022842"/>
    </source>
</evidence>
<dbReference type="GO" id="GO:0016042">
    <property type="term" value="P:lipid catabolic process"/>
    <property type="evidence" value="ECO:0007669"/>
    <property type="project" value="UniProtKB-KW"/>
</dbReference>
<comment type="caution">
    <text evidence="18">The sequence shown here is derived from an EMBL/GenBank/DDBJ whole genome shotgun (WGS) entry which is preliminary data.</text>
</comment>
<feature type="domain" description="Biotin carboxylation" evidence="17">
    <location>
        <begin position="1"/>
        <end position="471"/>
    </location>
</feature>
<dbReference type="GO" id="GO:0046872">
    <property type="term" value="F:metal ion binding"/>
    <property type="evidence" value="ECO:0007669"/>
    <property type="project" value="UniProtKB-KW"/>
</dbReference>
<dbReference type="GO" id="GO:0004658">
    <property type="term" value="F:propionyl-CoA carboxylase activity"/>
    <property type="evidence" value="ECO:0007669"/>
    <property type="project" value="UniProtKB-EC"/>
</dbReference>
<dbReference type="SUPFAM" id="SSF51230">
    <property type="entry name" value="Single hybrid motif"/>
    <property type="match status" value="1"/>
</dbReference>
<dbReference type="InterPro" id="IPR011761">
    <property type="entry name" value="ATP-grasp"/>
</dbReference>
<dbReference type="FunFam" id="3.30.1490.20:FF:000018">
    <property type="entry name" value="Biotin carboxylase"/>
    <property type="match status" value="1"/>
</dbReference>
<sequence>MFSKILIANRGEIACRVIKTARKMGISTVALYSDADKNALHVEMADEAVHIGPPPANQSYIVIDKVMQAIRDTGAEAVHPGYGFLSENPKFAEALKAEGVAFIGPPVGAIEAMGDKITSKKIADEAGVSTVPGHMGLIEDAEEAVEIATQIGYPVMIKASAGGGGKGMRIAWNDEEAREGFQSSKNEAANSFGDDRIFIEKFVTQPRHIEIQVLADGHGNAVYLGERECSIQRRNQKVIEEAPSPFLDEATRKAMGEQAVALAKAVGYASAGTVEFIVDGERNFYFLEMNTRLQVEHPVSELITGVDLVEQMIRVAAGEKLSITQDDVTLTGWAIESRLYAEDPYRGFLPSIGRLTRYRPPMEVAAGPMQDNGKWLPQPGGVEAPEGKTAVRNDTGVYEGGEISMYYDPMIAKLCTWGPDRATAIEAMRVALDRFELEGIGHNLPFLSAVMDHPRFVSGDITTAFIEEEYPDGFEGVGLPDAALDRVAAAAAAMNRVAEIRRTRISGRMDNHERRVGTDWIVMIGDYEAAVVIAADHEGSTVSFDDGRQMRVTSDWQPGQSLARLMVDGEELVLKVGRSPGGFRFRTRGANLVAKVWTPRQADLVRHMPEKVAADTSKLLLCPMPGLIVSLSVAEGDEVEEGQALCVVEAMKMENILRAERKGKVSKINASAGDSLAVDDVILEFE</sequence>
<dbReference type="Pfam" id="PF18140">
    <property type="entry name" value="PCC_BT"/>
    <property type="match status" value="1"/>
</dbReference>
<keyword evidence="11" id="KW-0464">Manganese</keyword>
<dbReference type="InterPro" id="IPR041265">
    <property type="entry name" value="PCC_BT"/>
</dbReference>
<dbReference type="Pfam" id="PF02785">
    <property type="entry name" value="Biotin_carb_C"/>
    <property type="match status" value="1"/>
</dbReference>
<dbReference type="InterPro" id="IPR005481">
    <property type="entry name" value="BC-like_N"/>
</dbReference>
<dbReference type="SUPFAM" id="SSF56059">
    <property type="entry name" value="Glutathione synthetase ATP-binding domain-like"/>
    <property type="match status" value="1"/>
</dbReference>
<dbReference type="AlphaFoldDB" id="A0A547PR38"/>
<dbReference type="GO" id="GO:0005524">
    <property type="term" value="F:ATP binding"/>
    <property type="evidence" value="ECO:0007669"/>
    <property type="project" value="UniProtKB-UniRule"/>
</dbReference>
<dbReference type="FunFam" id="2.40.50.100:FF:000003">
    <property type="entry name" value="Acetyl-CoA carboxylase biotin carboxyl carrier protein"/>
    <property type="match status" value="1"/>
</dbReference>
<dbReference type="SUPFAM" id="SSF52440">
    <property type="entry name" value="PreATP-grasp domain"/>
    <property type="match status" value="1"/>
</dbReference>
<dbReference type="Gene3D" id="2.40.50.100">
    <property type="match status" value="1"/>
</dbReference>